<evidence type="ECO:0000259" key="6">
    <source>
        <dbReference type="Pfam" id="PF00828"/>
    </source>
</evidence>
<comment type="caution">
    <text evidence="7">The sequence shown here is derived from an EMBL/GenBank/DDBJ whole genome shotgun (WGS) entry which is preliminary data.</text>
</comment>
<reference evidence="7 8" key="1">
    <citation type="submission" date="2015-01" db="EMBL/GenBank/DDBJ databases">
        <title>Draft genome of the acidophilic iron oxidizer Ferrimicrobium acidiphilum strain T23.</title>
        <authorList>
            <person name="Poehlein A."/>
            <person name="Eisen S."/>
            <person name="Schloemann M."/>
            <person name="Johnson B.D."/>
            <person name="Daniel R."/>
            <person name="Muehling M."/>
        </authorList>
    </citation>
    <scope>NUCLEOTIDE SEQUENCE [LARGE SCALE GENOMIC DNA]</scope>
    <source>
        <strain evidence="7 8">T23</strain>
    </source>
</reference>
<dbReference type="InterPro" id="IPR036227">
    <property type="entry name" value="Ribosomal_uL15/eL18_sf"/>
</dbReference>
<feature type="region of interest" description="Disordered" evidence="5">
    <location>
        <begin position="7"/>
        <end position="42"/>
    </location>
</feature>
<keyword evidence="4" id="KW-0694">RNA-binding</keyword>
<accession>A0A0D8FX62</accession>
<organism evidence="7 8">
    <name type="scientific">Ferrimicrobium acidiphilum DSM 19497</name>
    <dbReference type="NCBI Taxonomy" id="1121877"/>
    <lineage>
        <taxon>Bacteria</taxon>
        <taxon>Bacillati</taxon>
        <taxon>Actinomycetota</taxon>
        <taxon>Acidimicrobiia</taxon>
        <taxon>Acidimicrobiales</taxon>
        <taxon>Acidimicrobiaceae</taxon>
        <taxon>Ferrimicrobium</taxon>
    </lineage>
</organism>
<dbReference type="RefSeq" id="WP_052565289.1">
    <property type="nucleotide sequence ID" value="NZ_JQKF01000009.1"/>
</dbReference>
<comment type="function">
    <text evidence="4">Binds to the 23S rRNA.</text>
</comment>
<keyword evidence="2 4" id="KW-0689">Ribosomal protein</keyword>
<dbReference type="NCBIfam" id="TIGR01071">
    <property type="entry name" value="rplO_bact"/>
    <property type="match status" value="1"/>
</dbReference>
<dbReference type="GO" id="GO:0019843">
    <property type="term" value="F:rRNA binding"/>
    <property type="evidence" value="ECO:0007669"/>
    <property type="project" value="UniProtKB-UniRule"/>
</dbReference>
<dbReference type="SUPFAM" id="SSF52080">
    <property type="entry name" value="Ribosomal proteins L15p and L18e"/>
    <property type="match status" value="1"/>
</dbReference>
<dbReference type="GeneID" id="78371796"/>
<name>A0A0D8FX62_9ACTN</name>
<evidence type="ECO:0000313" key="7">
    <source>
        <dbReference type="EMBL" id="KJE77726.1"/>
    </source>
</evidence>
<sequence length="166" mass="17506">MIYLHELAPNEGSKTRKRRVGRGIGGKGGKTAGRGTKGQGARDTIPVGFEGGQLPLTQRIPKLRGFDNPFRVSYTVVNLDQLSLLAERGAQAISPEVLETAGVIRKGALVKICARGALSSSLSVSAHGFSKAARELIESAGGTVTEVPLPYKSGRRPSLGNALMNR</sequence>
<dbReference type="PANTHER" id="PTHR12934:SF11">
    <property type="entry name" value="LARGE RIBOSOMAL SUBUNIT PROTEIN UL15M"/>
    <property type="match status" value="1"/>
</dbReference>
<dbReference type="GO" id="GO:0003735">
    <property type="term" value="F:structural constituent of ribosome"/>
    <property type="evidence" value="ECO:0007669"/>
    <property type="project" value="InterPro"/>
</dbReference>
<dbReference type="InterPro" id="IPR021131">
    <property type="entry name" value="Ribosomal_uL15/eL18"/>
</dbReference>
<dbReference type="InterPro" id="IPR030878">
    <property type="entry name" value="Ribosomal_uL15"/>
</dbReference>
<dbReference type="eggNOG" id="COG0200">
    <property type="taxonomic scope" value="Bacteria"/>
</dbReference>
<gene>
    <name evidence="4 7" type="primary">rplO</name>
    <name evidence="7" type="ORF">FEAC_04740</name>
</gene>
<evidence type="ECO:0000256" key="1">
    <source>
        <dbReference type="ARBA" id="ARBA00007320"/>
    </source>
</evidence>
<evidence type="ECO:0000256" key="5">
    <source>
        <dbReference type="SAM" id="MobiDB-lite"/>
    </source>
</evidence>
<keyword evidence="3 4" id="KW-0687">Ribonucleoprotein</keyword>
<dbReference type="PATRIC" id="fig|1121877.4.peg.507"/>
<dbReference type="GO" id="GO:0022625">
    <property type="term" value="C:cytosolic large ribosomal subunit"/>
    <property type="evidence" value="ECO:0007669"/>
    <property type="project" value="TreeGrafter"/>
</dbReference>
<comment type="similarity">
    <text evidence="1 4">Belongs to the universal ribosomal protein uL15 family.</text>
</comment>
<evidence type="ECO:0000313" key="8">
    <source>
        <dbReference type="Proteomes" id="UP000032336"/>
    </source>
</evidence>
<feature type="compositionally biased region" description="Gly residues" evidence="5">
    <location>
        <begin position="22"/>
        <end position="38"/>
    </location>
</feature>
<protein>
    <recommendedName>
        <fullName evidence="4">Large ribosomal subunit protein uL15</fullName>
    </recommendedName>
</protein>
<keyword evidence="8" id="KW-1185">Reference proteome</keyword>
<dbReference type="PANTHER" id="PTHR12934">
    <property type="entry name" value="50S RIBOSOMAL PROTEIN L15"/>
    <property type="match status" value="1"/>
</dbReference>
<dbReference type="HAMAP" id="MF_01341">
    <property type="entry name" value="Ribosomal_uL15"/>
    <property type="match status" value="1"/>
</dbReference>
<dbReference type="Gene3D" id="3.100.10.10">
    <property type="match status" value="1"/>
</dbReference>
<dbReference type="Proteomes" id="UP000032336">
    <property type="component" value="Unassembled WGS sequence"/>
</dbReference>
<dbReference type="EMBL" id="JXUW01000003">
    <property type="protein sequence ID" value="KJE77726.1"/>
    <property type="molecule type" value="Genomic_DNA"/>
</dbReference>
<feature type="domain" description="Large ribosomal subunit protein uL15/eL18" evidence="6">
    <location>
        <begin position="76"/>
        <end position="145"/>
    </location>
</feature>
<dbReference type="Pfam" id="PF00828">
    <property type="entry name" value="Ribosomal_L27A"/>
    <property type="match status" value="1"/>
</dbReference>
<dbReference type="AlphaFoldDB" id="A0A0D8FX62"/>
<dbReference type="InterPro" id="IPR005749">
    <property type="entry name" value="Ribosomal_uL15_bac-type"/>
</dbReference>
<evidence type="ECO:0000256" key="2">
    <source>
        <dbReference type="ARBA" id="ARBA00022980"/>
    </source>
</evidence>
<dbReference type="GO" id="GO:0006412">
    <property type="term" value="P:translation"/>
    <property type="evidence" value="ECO:0007669"/>
    <property type="project" value="UniProtKB-UniRule"/>
</dbReference>
<evidence type="ECO:0000256" key="3">
    <source>
        <dbReference type="ARBA" id="ARBA00023274"/>
    </source>
</evidence>
<dbReference type="STRING" id="1121877.FEAC_04740"/>
<proteinExistence type="inferred from homology"/>
<keyword evidence="4" id="KW-0699">rRNA-binding</keyword>
<evidence type="ECO:0000256" key="4">
    <source>
        <dbReference type="HAMAP-Rule" id="MF_01341"/>
    </source>
</evidence>
<comment type="subunit">
    <text evidence="4">Part of the 50S ribosomal subunit.</text>
</comment>